<sequence>MELNNENQIENLWTLNDELVKTIEYLKLETKTKYEGLVEIWNNEEYLFFYNRKTIDETYRYVHESLNLLNSIKTKSRFNIEILVNILKKDNWSPLEKNGLILHLDNLFQCVKYIYVYQVYGMPNKIDVYTEGTTNWDSLKPKYLSKNKKESLKNQFIQLSNNTSLFYEYMELVKGIRNLIAHPFSVYERPDIGIMWKTNDLFYDLSEEEGKKDGMDMFFTTQIPNPSIKTVLENEPIGQIRGFNSKLVLHNCLIELISWIDNFQNQRQKLQRYYI</sequence>
<proteinExistence type="predicted"/>
<gene>
    <name evidence="1" type="ORF">CP520_01525</name>
</gene>
<protein>
    <submittedName>
        <fullName evidence="1">Uncharacterized protein</fullName>
    </submittedName>
</protein>
<dbReference type="EMBL" id="CP023668">
    <property type="protein sequence ID" value="ATG97437.1"/>
    <property type="molecule type" value="Genomic_DNA"/>
</dbReference>
<dbReference type="RefSeq" id="WP_096862725.1">
    <property type="nucleotide sequence ID" value="NZ_CP023668.1"/>
</dbReference>
<reference evidence="1 2" key="1">
    <citation type="submission" date="2017-09" db="EMBL/GenBank/DDBJ databases">
        <title>SPAdes assembly of the Mesoplasma lactucae genome.</title>
        <authorList>
            <person name="Knight T.F."/>
            <person name="Rubinstein R."/>
            <person name="Citino T."/>
        </authorList>
    </citation>
    <scope>NUCLEOTIDE SEQUENCE [LARGE SCALE GENOMIC DNA]</scope>
    <source>
        <strain evidence="1 2">831-C4</strain>
    </source>
</reference>
<accession>A0A291IRW7</accession>
<name>A0A291IRW7_9MOLU</name>
<dbReference type="KEGG" id="mlac:CP520_01525"/>
<keyword evidence="2" id="KW-1185">Reference proteome</keyword>
<organism evidence="1 2">
    <name type="scientific">Mesoplasma lactucae ATCC 49193</name>
    <dbReference type="NCBI Taxonomy" id="81460"/>
    <lineage>
        <taxon>Bacteria</taxon>
        <taxon>Bacillati</taxon>
        <taxon>Mycoplasmatota</taxon>
        <taxon>Mollicutes</taxon>
        <taxon>Entomoplasmatales</taxon>
        <taxon>Entomoplasmataceae</taxon>
        <taxon>Mesoplasma</taxon>
    </lineage>
</organism>
<dbReference type="Proteomes" id="UP000232227">
    <property type="component" value="Chromosome"/>
</dbReference>
<evidence type="ECO:0000313" key="2">
    <source>
        <dbReference type="Proteomes" id="UP000232227"/>
    </source>
</evidence>
<dbReference type="AlphaFoldDB" id="A0A291IRW7"/>
<evidence type="ECO:0000313" key="1">
    <source>
        <dbReference type="EMBL" id="ATG97437.1"/>
    </source>
</evidence>